<evidence type="ECO:0000259" key="8">
    <source>
        <dbReference type="Pfam" id="PF05140"/>
    </source>
</evidence>
<dbReference type="InterPro" id="IPR023494">
    <property type="entry name" value="Cyt_c_bgen_Ccs1/CcsB/ResB"/>
</dbReference>
<feature type="region of interest" description="Disordered" evidence="6">
    <location>
        <begin position="552"/>
        <end position="574"/>
    </location>
</feature>
<feature type="transmembrane region" description="Helical" evidence="7">
    <location>
        <begin position="485"/>
        <end position="504"/>
    </location>
</feature>
<comment type="subcellular location">
    <subcellularLocation>
        <location evidence="1">Membrane</location>
        <topology evidence="1">Multi-pass membrane protein</topology>
    </subcellularLocation>
</comment>
<feature type="transmembrane region" description="Helical" evidence="7">
    <location>
        <begin position="52"/>
        <end position="69"/>
    </location>
</feature>
<evidence type="ECO:0000256" key="7">
    <source>
        <dbReference type="SAM" id="Phobius"/>
    </source>
</evidence>
<evidence type="ECO:0000313" key="10">
    <source>
        <dbReference type="Proteomes" id="UP001596174"/>
    </source>
</evidence>
<gene>
    <name evidence="9" type="ORF">ACFP3V_10995</name>
</gene>
<evidence type="ECO:0000256" key="1">
    <source>
        <dbReference type="ARBA" id="ARBA00004141"/>
    </source>
</evidence>
<accession>A0ABW1G3P7</accession>
<dbReference type="InterPro" id="IPR007816">
    <property type="entry name" value="ResB-like_domain"/>
</dbReference>
<keyword evidence="5 7" id="KW-0472">Membrane</keyword>
<dbReference type="EMBL" id="JBHSQJ010000040">
    <property type="protein sequence ID" value="MFC5907746.1"/>
    <property type="molecule type" value="Genomic_DNA"/>
</dbReference>
<dbReference type="PANTHER" id="PTHR31566">
    <property type="entry name" value="CYTOCHROME C BIOGENESIS PROTEIN CCS1, CHLOROPLASTIC"/>
    <property type="match status" value="1"/>
</dbReference>
<evidence type="ECO:0000256" key="2">
    <source>
        <dbReference type="ARBA" id="ARBA00022692"/>
    </source>
</evidence>
<protein>
    <submittedName>
        <fullName evidence="9">Cytochrome c biogenesis protein ResB</fullName>
    </submittedName>
</protein>
<dbReference type="RefSeq" id="WP_380582483.1">
    <property type="nucleotide sequence ID" value="NZ_JBHSQJ010000040.1"/>
</dbReference>
<proteinExistence type="predicted"/>
<sequence>MSDTTEPREAADEAAAAKLSSAPSEEAAQVVGIGLGGWLRWTWRQLTSMRTALILLFLLSLAAVPGSLVPQTSTAAAKVAEFRMKHTTLTPIYDKLGMFHVYSSFWFSAIYILLFISLAGCIVPRTWQFVGVLRSQPPAAPKHLERMPVYASWQSRVNEAVALSAAQQVLKRRRFRVARNGGSVTSEKGYLREVGNLLFHISLFGLLLAFAAGRLLGGQGTVIVVEGSAFSNNVTQYDDFMPSTFYTADSLDPFGFKLDSFSASYQTSGQQVGTAREFKAHVSYWTGSDSTKTRSGTIEVNHPLEIGGSNVYLTAHGYAPVIRVTDAKGNVVFDGPTPCLPQDANLSSICAIKVSDGYVNSQGTSEQLGFSALLTPTKAPTSEFGRIGPHSIFPQALDPALYLTAYHGDLGNNSGAPQSVYQLNTKHLKQYTETGKDKNGKTVTVPMALQLAPGQGFDLPSGGTVVFTGLKQWANFTVAHNPGTGWALSSAVLAVLGLIGSLFVQRRRIWVRAVTGPDGLTTVEVAGLARSESARIAEELADVALELQRAARAEKVPKQQTAADPDPVSTASKE</sequence>
<evidence type="ECO:0000256" key="6">
    <source>
        <dbReference type="SAM" id="MobiDB-lite"/>
    </source>
</evidence>
<keyword evidence="10" id="KW-1185">Reference proteome</keyword>
<organism evidence="9 10">
    <name type="scientific">Streptacidiphilus monticola</name>
    <dbReference type="NCBI Taxonomy" id="2161674"/>
    <lineage>
        <taxon>Bacteria</taxon>
        <taxon>Bacillati</taxon>
        <taxon>Actinomycetota</taxon>
        <taxon>Actinomycetes</taxon>
        <taxon>Kitasatosporales</taxon>
        <taxon>Streptomycetaceae</taxon>
        <taxon>Streptacidiphilus</taxon>
    </lineage>
</organism>
<dbReference type="Pfam" id="PF05140">
    <property type="entry name" value="ResB"/>
    <property type="match status" value="1"/>
</dbReference>
<keyword evidence="2 7" id="KW-0812">Transmembrane</keyword>
<evidence type="ECO:0000313" key="9">
    <source>
        <dbReference type="EMBL" id="MFC5907746.1"/>
    </source>
</evidence>
<dbReference type="Proteomes" id="UP001596174">
    <property type="component" value="Unassembled WGS sequence"/>
</dbReference>
<comment type="caution">
    <text evidence="9">The sequence shown here is derived from an EMBL/GenBank/DDBJ whole genome shotgun (WGS) entry which is preliminary data.</text>
</comment>
<dbReference type="PANTHER" id="PTHR31566:SF0">
    <property type="entry name" value="CYTOCHROME C BIOGENESIS PROTEIN CCS1, CHLOROPLASTIC"/>
    <property type="match status" value="1"/>
</dbReference>
<keyword evidence="4 7" id="KW-1133">Transmembrane helix</keyword>
<feature type="transmembrane region" description="Helical" evidence="7">
    <location>
        <begin position="197"/>
        <end position="216"/>
    </location>
</feature>
<reference evidence="10" key="1">
    <citation type="journal article" date="2019" name="Int. J. Syst. Evol. Microbiol.">
        <title>The Global Catalogue of Microorganisms (GCM) 10K type strain sequencing project: providing services to taxonomists for standard genome sequencing and annotation.</title>
        <authorList>
            <consortium name="The Broad Institute Genomics Platform"/>
            <consortium name="The Broad Institute Genome Sequencing Center for Infectious Disease"/>
            <person name="Wu L."/>
            <person name="Ma J."/>
        </authorList>
    </citation>
    <scope>NUCLEOTIDE SEQUENCE [LARGE SCALE GENOMIC DNA]</scope>
    <source>
        <strain evidence="10">JCM 4816</strain>
    </source>
</reference>
<evidence type="ECO:0000256" key="3">
    <source>
        <dbReference type="ARBA" id="ARBA00022748"/>
    </source>
</evidence>
<feature type="transmembrane region" description="Helical" evidence="7">
    <location>
        <begin position="105"/>
        <end position="124"/>
    </location>
</feature>
<keyword evidence="3" id="KW-0201">Cytochrome c-type biogenesis</keyword>
<evidence type="ECO:0000256" key="5">
    <source>
        <dbReference type="ARBA" id="ARBA00023136"/>
    </source>
</evidence>
<name>A0ABW1G3P7_9ACTN</name>
<evidence type="ECO:0000256" key="4">
    <source>
        <dbReference type="ARBA" id="ARBA00022989"/>
    </source>
</evidence>
<feature type="domain" description="ResB-like" evidence="8">
    <location>
        <begin position="49"/>
        <end position="540"/>
    </location>
</feature>